<dbReference type="SMART" id="SM00342">
    <property type="entry name" value="HTH_ARAC"/>
    <property type="match status" value="1"/>
</dbReference>
<dbReference type="SUPFAM" id="SSF46689">
    <property type="entry name" value="Homeodomain-like"/>
    <property type="match status" value="2"/>
</dbReference>
<dbReference type="InterPro" id="IPR018060">
    <property type="entry name" value="HTH_AraC"/>
</dbReference>
<evidence type="ECO:0000313" key="10">
    <source>
        <dbReference type="EMBL" id="MBM7839869.1"/>
    </source>
</evidence>
<dbReference type="PROSITE" id="PS50983">
    <property type="entry name" value="FE_B12_PBP"/>
    <property type="match status" value="1"/>
</dbReference>
<accession>A0ABS2SWF8</accession>
<keyword evidence="5" id="KW-0805">Transcription regulation</keyword>
<evidence type="ECO:0000259" key="8">
    <source>
        <dbReference type="PROSITE" id="PS01124"/>
    </source>
</evidence>
<feature type="domain" description="HTH araC/xylS-type" evidence="8">
    <location>
        <begin position="162"/>
        <end position="260"/>
    </location>
</feature>
<evidence type="ECO:0000256" key="4">
    <source>
        <dbReference type="ARBA" id="ARBA00022729"/>
    </source>
</evidence>
<evidence type="ECO:0000256" key="2">
    <source>
        <dbReference type="ARBA" id="ARBA00008814"/>
    </source>
</evidence>
<dbReference type="PROSITE" id="PS00041">
    <property type="entry name" value="HTH_ARAC_FAMILY_1"/>
    <property type="match status" value="1"/>
</dbReference>
<feature type="domain" description="Fe/B12 periplasmic-binding" evidence="9">
    <location>
        <begin position="266"/>
        <end position="527"/>
    </location>
</feature>
<dbReference type="Gene3D" id="1.10.10.60">
    <property type="entry name" value="Homeodomain-like"/>
    <property type="match status" value="2"/>
</dbReference>
<dbReference type="Gene3D" id="3.40.50.1980">
    <property type="entry name" value="Nitrogenase molybdenum iron protein domain"/>
    <property type="match status" value="2"/>
</dbReference>
<dbReference type="InterPro" id="IPR002491">
    <property type="entry name" value="ABC_transptr_periplasmic_BD"/>
</dbReference>
<keyword evidence="11" id="KW-1185">Reference proteome</keyword>
<dbReference type="SUPFAM" id="SSF53807">
    <property type="entry name" value="Helical backbone' metal receptor"/>
    <property type="match status" value="1"/>
</dbReference>
<dbReference type="Proteomes" id="UP001179280">
    <property type="component" value="Unassembled WGS sequence"/>
</dbReference>
<proteinExistence type="inferred from homology"/>
<sequence>MTIENCDRLDWLYHLKEITTFENKTALTLKQNHHGILLCTNSQADLSTSTTHHQTGNKQIVLVDALFEKANQIEFTRSTSGYFVQFLVLKEEESGIYQPAPFPLSIVDVDSWLAVEKVKEMKRRLMDSSYQGLLQANALFQEWLLLLCDNQTKNQSVNEVIESSKVYIDTHYQRELTREVLAQRAGLHVDYYSRKFKQLYKMSPIAYVNNVRMKQAKKLLLESKAGVNMIARKVGFNDEFYFSRKFKQQEGFSPTVYVNTIKRSTKIASLNHLVTGHLLALNLEPYAAIMNSSFPAVNRLSQTLSLGEDGPDLEKLLATKPELILRSGSTTAPKSRKEDLYAQIAPTITLDFEENWRVHLERIAALIGRERESERFLQRYMEKATSVRQRIKERIGSGTVLVVGVGEDNQCVYGTRNIGTVIYGDLQLQAPAGIKQIAHYQEVSLADIAAYEPDYILLTVYRKNNRIPNSETIRKQIATFKQDRMWQSLEAVQRQRVYPIFAEKHLYTSYNALSHDLMLTKMAQLIQ</sequence>
<evidence type="ECO:0000259" key="9">
    <source>
        <dbReference type="PROSITE" id="PS50983"/>
    </source>
</evidence>
<dbReference type="PROSITE" id="PS01124">
    <property type="entry name" value="HTH_ARAC_FAMILY_2"/>
    <property type="match status" value="1"/>
</dbReference>
<dbReference type="Pfam" id="PF01497">
    <property type="entry name" value="Peripla_BP_2"/>
    <property type="match status" value="1"/>
</dbReference>
<dbReference type="InterPro" id="IPR018062">
    <property type="entry name" value="HTH_AraC-typ_CS"/>
</dbReference>
<keyword evidence="4" id="KW-0732">Signal</keyword>
<evidence type="ECO:0000256" key="6">
    <source>
        <dbReference type="ARBA" id="ARBA00023125"/>
    </source>
</evidence>
<dbReference type="PANTHER" id="PTHR30532">
    <property type="entry name" value="IRON III DICITRATE-BINDING PERIPLASMIC PROTEIN"/>
    <property type="match status" value="1"/>
</dbReference>
<dbReference type="InterPro" id="IPR051313">
    <property type="entry name" value="Bact_iron-sidero_bind"/>
</dbReference>
<evidence type="ECO:0000256" key="1">
    <source>
        <dbReference type="ARBA" id="ARBA00004193"/>
    </source>
</evidence>
<evidence type="ECO:0000256" key="3">
    <source>
        <dbReference type="ARBA" id="ARBA00022448"/>
    </source>
</evidence>
<dbReference type="PANTHER" id="PTHR30532:SF1">
    <property type="entry name" value="IRON(3+)-HYDROXAMATE-BINDING PROTEIN FHUD"/>
    <property type="match status" value="1"/>
</dbReference>
<reference evidence="10" key="1">
    <citation type="submission" date="2021-01" db="EMBL/GenBank/DDBJ databases">
        <title>Genomic Encyclopedia of Type Strains, Phase IV (KMG-IV): sequencing the most valuable type-strain genomes for metagenomic binning, comparative biology and taxonomic classification.</title>
        <authorList>
            <person name="Goeker M."/>
        </authorList>
    </citation>
    <scope>NUCLEOTIDE SEQUENCE</scope>
    <source>
        <strain evidence="10">DSM 21943</strain>
    </source>
</reference>
<name>A0ABS2SWF8_9BACI</name>
<keyword evidence="6" id="KW-0238">DNA-binding</keyword>
<comment type="subcellular location">
    <subcellularLocation>
        <location evidence="1">Cell membrane</location>
        <topology evidence="1">Lipid-anchor</topology>
    </subcellularLocation>
</comment>
<dbReference type="InterPro" id="IPR009057">
    <property type="entry name" value="Homeodomain-like_sf"/>
</dbReference>
<evidence type="ECO:0000313" key="11">
    <source>
        <dbReference type="Proteomes" id="UP001179280"/>
    </source>
</evidence>
<keyword evidence="7" id="KW-0804">Transcription</keyword>
<keyword evidence="3" id="KW-0813">Transport</keyword>
<comment type="similarity">
    <text evidence="2">Belongs to the bacterial solute-binding protein 8 family.</text>
</comment>
<comment type="caution">
    <text evidence="10">The sequence shown here is derived from an EMBL/GenBank/DDBJ whole genome shotgun (WGS) entry which is preliminary data.</text>
</comment>
<dbReference type="RefSeq" id="WP_204467157.1">
    <property type="nucleotide sequence ID" value="NZ_JAFBCV010000010.1"/>
</dbReference>
<dbReference type="Pfam" id="PF12833">
    <property type="entry name" value="HTH_18"/>
    <property type="match status" value="1"/>
</dbReference>
<dbReference type="EMBL" id="JAFBCV010000010">
    <property type="protein sequence ID" value="MBM7839869.1"/>
    <property type="molecule type" value="Genomic_DNA"/>
</dbReference>
<gene>
    <name evidence="10" type="ORF">JOC54_003149</name>
</gene>
<evidence type="ECO:0000256" key="5">
    <source>
        <dbReference type="ARBA" id="ARBA00023015"/>
    </source>
</evidence>
<organism evidence="10 11">
    <name type="scientific">Shouchella xiaoxiensis</name>
    <dbReference type="NCBI Taxonomy" id="766895"/>
    <lineage>
        <taxon>Bacteria</taxon>
        <taxon>Bacillati</taxon>
        <taxon>Bacillota</taxon>
        <taxon>Bacilli</taxon>
        <taxon>Bacillales</taxon>
        <taxon>Bacillaceae</taxon>
        <taxon>Shouchella</taxon>
    </lineage>
</organism>
<evidence type="ECO:0000256" key="7">
    <source>
        <dbReference type="ARBA" id="ARBA00023163"/>
    </source>
</evidence>
<protein>
    <submittedName>
        <fullName evidence="10">ABC-type Fe3+-hydroxamate transport system substrate-binding protein</fullName>
    </submittedName>
</protein>